<dbReference type="InterPro" id="IPR011330">
    <property type="entry name" value="Glyco_hydro/deAcase_b/a-brl"/>
</dbReference>
<feature type="signal peptide" evidence="7">
    <location>
        <begin position="1"/>
        <end position="34"/>
    </location>
</feature>
<comment type="caution">
    <text evidence="9">The sequence shown here is derived from an EMBL/GenBank/DDBJ whole genome shotgun (WGS) entry which is preliminary data.</text>
</comment>
<dbReference type="PANTHER" id="PTHR10587">
    <property type="entry name" value="GLYCOSYL TRANSFERASE-RELATED"/>
    <property type="match status" value="1"/>
</dbReference>
<keyword evidence="4" id="KW-0479">Metal-binding</keyword>
<comment type="similarity">
    <text evidence="2">Belongs to the polysaccharide deacetylase family.</text>
</comment>
<dbReference type="EMBL" id="QJTI01000007">
    <property type="protein sequence ID" value="PYF03313.1"/>
    <property type="molecule type" value="Genomic_DNA"/>
</dbReference>
<keyword evidence="5" id="KW-0378">Hydrolase</keyword>
<evidence type="ECO:0000256" key="5">
    <source>
        <dbReference type="ARBA" id="ARBA00022801"/>
    </source>
</evidence>
<feature type="chain" id="PRO_5016455547" description="Chitooligosaccharide deacetylase" evidence="7">
    <location>
        <begin position="35"/>
        <end position="432"/>
    </location>
</feature>
<dbReference type="GO" id="GO:0005975">
    <property type="term" value="P:carbohydrate metabolic process"/>
    <property type="evidence" value="ECO:0007669"/>
    <property type="project" value="InterPro"/>
</dbReference>
<dbReference type="GO" id="GO:0046872">
    <property type="term" value="F:metal ion binding"/>
    <property type="evidence" value="ECO:0007669"/>
    <property type="project" value="UniProtKB-KW"/>
</dbReference>
<dbReference type="GO" id="GO:0016020">
    <property type="term" value="C:membrane"/>
    <property type="evidence" value="ECO:0007669"/>
    <property type="project" value="TreeGrafter"/>
</dbReference>
<comment type="function">
    <text evidence="1">Is involved in generating a small heat-stable compound (Nod), an acylated oligomer of N-acetylglucosamine, that stimulates mitosis in various plant protoplasts.</text>
</comment>
<organism evidence="9 10">
    <name type="scientific">Rhodopseudomonas faecalis</name>
    <dbReference type="NCBI Taxonomy" id="99655"/>
    <lineage>
        <taxon>Bacteria</taxon>
        <taxon>Pseudomonadati</taxon>
        <taxon>Pseudomonadota</taxon>
        <taxon>Alphaproteobacteria</taxon>
        <taxon>Hyphomicrobiales</taxon>
        <taxon>Nitrobacteraceae</taxon>
        <taxon>Rhodopseudomonas</taxon>
    </lineage>
</organism>
<protein>
    <recommendedName>
        <fullName evidence="3">Chitooligosaccharide deacetylase</fullName>
    </recommendedName>
    <alternativeName>
        <fullName evidence="6">Nodulation protein B</fullName>
    </alternativeName>
</protein>
<name>A0A318TFI0_9BRAD</name>
<evidence type="ECO:0000256" key="7">
    <source>
        <dbReference type="SAM" id="SignalP"/>
    </source>
</evidence>
<dbReference type="PROSITE" id="PS51677">
    <property type="entry name" value="NODB"/>
    <property type="match status" value="1"/>
</dbReference>
<keyword evidence="7" id="KW-0732">Signal</keyword>
<evidence type="ECO:0000256" key="1">
    <source>
        <dbReference type="ARBA" id="ARBA00003236"/>
    </source>
</evidence>
<dbReference type="Pfam" id="PF01522">
    <property type="entry name" value="Polysacc_deac_1"/>
    <property type="match status" value="1"/>
</dbReference>
<evidence type="ECO:0000256" key="4">
    <source>
        <dbReference type="ARBA" id="ARBA00022723"/>
    </source>
</evidence>
<dbReference type="Proteomes" id="UP000248148">
    <property type="component" value="Unassembled WGS sequence"/>
</dbReference>
<evidence type="ECO:0000256" key="2">
    <source>
        <dbReference type="ARBA" id="ARBA00010973"/>
    </source>
</evidence>
<evidence type="ECO:0000313" key="10">
    <source>
        <dbReference type="Proteomes" id="UP000248148"/>
    </source>
</evidence>
<sequence length="432" mass="47262">MPVLHPTGRRGRLWTLLGCSLFGAAIASMSPAFAADSCAGRPDALGTSRTLVVDPREHPRIGTMQYSETLPLRDREVVLTFDDGPLPRYTNQVLDILAAECVKATFFVVGRMAQAYPEGLRRMRDAGHSIGTHSQNHPLSFHRMSVEQAKQEVDAGIASTAAVLGDRAALSPFFRIPGLLRAQAVESYLAEQGLQAWSADFPADDWRPITAAQVFQIAMQRLEAKGKGIVLLHDIQPRTAGALPAFLRELKAKGYRVVHVVAASPDRPKTATEPSQWRLHPVSDQVAKSRWPAIPNFVYAETSSLPAPAVTDSDLHDGQLVLPATPRTRRLAQGEVPLPQAAPWPRQWSLLAPDEAKTELPVPARELFQVRSRSQANLNVLTPLPRRAEAPAPARPEIDPAARQLTLDGGGLRRRLFAPVAQVYPRSDIVAR</sequence>
<evidence type="ECO:0000256" key="6">
    <source>
        <dbReference type="ARBA" id="ARBA00032976"/>
    </source>
</evidence>
<dbReference type="OrthoDB" id="276604at2"/>
<gene>
    <name evidence="9" type="ORF">BJ122_10737</name>
</gene>
<dbReference type="InterPro" id="IPR050248">
    <property type="entry name" value="Polysacc_deacetylase_ArnD"/>
</dbReference>
<dbReference type="PANTHER" id="PTHR10587:SF133">
    <property type="entry name" value="CHITIN DEACETYLASE 1-RELATED"/>
    <property type="match status" value="1"/>
</dbReference>
<keyword evidence="10" id="KW-1185">Reference proteome</keyword>
<evidence type="ECO:0000256" key="3">
    <source>
        <dbReference type="ARBA" id="ARBA00020071"/>
    </source>
</evidence>
<dbReference type="Gene3D" id="3.20.20.370">
    <property type="entry name" value="Glycoside hydrolase/deacetylase"/>
    <property type="match status" value="1"/>
</dbReference>
<dbReference type="RefSeq" id="WP_110780501.1">
    <property type="nucleotide sequence ID" value="NZ_QJTI01000007.1"/>
</dbReference>
<evidence type="ECO:0000313" key="9">
    <source>
        <dbReference type="EMBL" id="PYF03313.1"/>
    </source>
</evidence>
<dbReference type="CDD" id="cd10917">
    <property type="entry name" value="CE4_NodB_like_6s_7s"/>
    <property type="match status" value="1"/>
</dbReference>
<feature type="domain" description="NodB homology" evidence="8">
    <location>
        <begin position="75"/>
        <end position="258"/>
    </location>
</feature>
<dbReference type="SUPFAM" id="SSF88713">
    <property type="entry name" value="Glycoside hydrolase/deacetylase"/>
    <property type="match status" value="1"/>
</dbReference>
<dbReference type="GO" id="GO:0016810">
    <property type="term" value="F:hydrolase activity, acting on carbon-nitrogen (but not peptide) bonds"/>
    <property type="evidence" value="ECO:0007669"/>
    <property type="project" value="InterPro"/>
</dbReference>
<dbReference type="AlphaFoldDB" id="A0A318TFI0"/>
<reference evidence="9 10" key="1">
    <citation type="submission" date="2018-06" db="EMBL/GenBank/DDBJ databases">
        <title>Genomic Encyclopedia of Archaeal and Bacterial Type Strains, Phase II (KMG-II): from individual species to whole genera.</title>
        <authorList>
            <person name="Goeker M."/>
        </authorList>
    </citation>
    <scope>NUCLEOTIDE SEQUENCE [LARGE SCALE GENOMIC DNA]</scope>
    <source>
        <strain evidence="9 10">JCM 11668</strain>
    </source>
</reference>
<proteinExistence type="inferred from homology"/>
<evidence type="ECO:0000259" key="8">
    <source>
        <dbReference type="PROSITE" id="PS51677"/>
    </source>
</evidence>
<accession>A0A318TFI0</accession>
<dbReference type="InterPro" id="IPR002509">
    <property type="entry name" value="NODB_dom"/>
</dbReference>